<name>A0A8X8YAU3_SALSN</name>
<comment type="caution">
    <text evidence="2">The sequence shown here is derived from an EMBL/GenBank/DDBJ whole genome shotgun (WGS) entry which is preliminary data.</text>
</comment>
<keyword evidence="3" id="KW-1185">Reference proteome</keyword>
<dbReference type="AlphaFoldDB" id="A0A8X8YAU3"/>
<feature type="compositionally biased region" description="Low complexity" evidence="1">
    <location>
        <begin position="260"/>
        <end position="271"/>
    </location>
</feature>
<protein>
    <submittedName>
        <fullName evidence="2">Uncharacterized protein</fullName>
    </submittedName>
</protein>
<feature type="region of interest" description="Disordered" evidence="1">
    <location>
        <begin position="247"/>
        <end position="271"/>
    </location>
</feature>
<evidence type="ECO:0000313" key="2">
    <source>
        <dbReference type="EMBL" id="KAG6426650.1"/>
    </source>
</evidence>
<feature type="region of interest" description="Disordered" evidence="1">
    <location>
        <begin position="27"/>
        <end position="69"/>
    </location>
</feature>
<feature type="compositionally biased region" description="Basic and acidic residues" evidence="1">
    <location>
        <begin position="53"/>
        <end position="64"/>
    </location>
</feature>
<feature type="compositionally biased region" description="Basic residues" evidence="1">
    <location>
        <begin position="247"/>
        <end position="259"/>
    </location>
</feature>
<dbReference type="EMBL" id="PNBA02000004">
    <property type="protein sequence ID" value="KAG6426650.1"/>
    <property type="molecule type" value="Genomic_DNA"/>
</dbReference>
<reference evidence="2" key="1">
    <citation type="submission" date="2018-01" db="EMBL/GenBank/DDBJ databases">
        <authorList>
            <person name="Mao J.F."/>
        </authorList>
    </citation>
    <scope>NUCLEOTIDE SEQUENCE</scope>
    <source>
        <strain evidence="2">Huo1</strain>
        <tissue evidence="2">Leaf</tissue>
    </source>
</reference>
<evidence type="ECO:0000256" key="1">
    <source>
        <dbReference type="SAM" id="MobiDB-lite"/>
    </source>
</evidence>
<evidence type="ECO:0000313" key="3">
    <source>
        <dbReference type="Proteomes" id="UP000298416"/>
    </source>
</evidence>
<proteinExistence type="predicted"/>
<dbReference type="Proteomes" id="UP000298416">
    <property type="component" value="Unassembled WGS sequence"/>
</dbReference>
<reference evidence="2" key="2">
    <citation type="submission" date="2020-08" db="EMBL/GenBank/DDBJ databases">
        <title>Plant Genome Project.</title>
        <authorList>
            <person name="Zhang R.-G."/>
        </authorList>
    </citation>
    <scope>NUCLEOTIDE SEQUENCE</scope>
    <source>
        <strain evidence="2">Huo1</strain>
        <tissue evidence="2">Leaf</tissue>
    </source>
</reference>
<sequence length="318" mass="34685">MMHWRTTIWTMRLPELVPYMPLSKGMPTTRGVGEGGEGKEGDGQVEGSSGADPRPDSEDDKLLERVGGVETVVHGVGVVGGDRVEGEERDDEEATKRLMPEHWSGLKELEKRAIQLTIEEGNEMQNLPPSELSKHAMEMKETTTCERRRCESCLRTEKKSEAATYEKENWRRYERDGSRSTERSGGEATDRCAGGRRCRLGAGSSDHVCTTARSATNFGIKSSSSSCCVAVLVAVVLYFAGGNQRRRRETGRRKHRAAARRVSNSSSGRSYAQTAATAAVEVAGVGKAPAGATIDVGAEFVKKSQDLREKEDDGGDEK</sequence>
<organism evidence="2">
    <name type="scientific">Salvia splendens</name>
    <name type="common">Scarlet sage</name>
    <dbReference type="NCBI Taxonomy" id="180675"/>
    <lineage>
        <taxon>Eukaryota</taxon>
        <taxon>Viridiplantae</taxon>
        <taxon>Streptophyta</taxon>
        <taxon>Embryophyta</taxon>
        <taxon>Tracheophyta</taxon>
        <taxon>Spermatophyta</taxon>
        <taxon>Magnoliopsida</taxon>
        <taxon>eudicotyledons</taxon>
        <taxon>Gunneridae</taxon>
        <taxon>Pentapetalae</taxon>
        <taxon>asterids</taxon>
        <taxon>lamiids</taxon>
        <taxon>Lamiales</taxon>
        <taxon>Lamiaceae</taxon>
        <taxon>Nepetoideae</taxon>
        <taxon>Mentheae</taxon>
        <taxon>Salviinae</taxon>
        <taxon>Salvia</taxon>
        <taxon>Salvia subgen. Calosphace</taxon>
        <taxon>core Calosphace</taxon>
    </lineage>
</organism>
<gene>
    <name evidence="2" type="ORF">SASPL_110877</name>
</gene>
<accession>A0A8X8YAU3</accession>